<proteinExistence type="predicted"/>
<reference evidence="1 2" key="1">
    <citation type="submission" date="2024-03" db="EMBL/GenBank/DDBJ databases">
        <title>Adaptation during the transition from Ophiocordyceps entomopathogen to insect associate is accompanied by gene loss and intensified selection.</title>
        <authorList>
            <person name="Ward C.M."/>
            <person name="Onetto C.A."/>
            <person name="Borneman A.R."/>
        </authorList>
    </citation>
    <scope>NUCLEOTIDE SEQUENCE [LARGE SCALE GENOMIC DNA]</scope>
    <source>
        <strain evidence="1">AWRI1</strain>
        <tissue evidence="1">Single Adult Female</tissue>
    </source>
</reference>
<dbReference type="Proteomes" id="UP001367676">
    <property type="component" value="Unassembled WGS sequence"/>
</dbReference>
<organism evidence="1 2">
    <name type="scientific">Parthenolecanium corni</name>
    <dbReference type="NCBI Taxonomy" id="536013"/>
    <lineage>
        <taxon>Eukaryota</taxon>
        <taxon>Metazoa</taxon>
        <taxon>Ecdysozoa</taxon>
        <taxon>Arthropoda</taxon>
        <taxon>Hexapoda</taxon>
        <taxon>Insecta</taxon>
        <taxon>Pterygota</taxon>
        <taxon>Neoptera</taxon>
        <taxon>Paraneoptera</taxon>
        <taxon>Hemiptera</taxon>
        <taxon>Sternorrhyncha</taxon>
        <taxon>Coccoidea</taxon>
        <taxon>Coccidae</taxon>
        <taxon>Parthenolecanium</taxon>
    </lineage>
</organism>
<dbReference type="EMBL" id="JBBCAQ010000003">
    <property type="protein sequence ID" value="KAK7604682.1"/>
    <property type="molecule type" value="Genomic_DNA"/>
</dbReference>
<evidence type="ECO:0000313" key="1">
    <source>
        <dbReference type="EMBL" id="KAK7604682.1"/>
    </source>
</evidence>
<name>A0AAN9YB43_9HEMI</name>
<protein>
    <submittedName>
        <fullName evidence="1">Uncharacterized protein</fullName>
    </submittedName>
</protein>
<gene>
    <name evidence="1" type="ORF">V9T40_005868</name>
</gene>
<evidence type="ECO:0000313" key="2">
    <source>
        <dbReference type="Proteomes" id="UP001367676"/>
    </source>
</evidence>
<keyword evidence="2" id="KW-1185">Reference proteome</keyword>
<comment type="caution">
    <text evidence="1">The sequence shown here is derived from an EMBL/GenBank/DDBJ whole genome shotgun (WGS) entry which is preliminary data.</text>
</comment>
<dbReference type="AlphaFoldDB" id="A0AAN9YB43"/>
<accession>A0AAN9YB43</accession>
<sequence length="576" mass="67181">MERKVRINPSKINLTIIESGTISNNLKFQKENLTIEINQDLSESEPGTSKQIKPPGLEIEPFEIIKMCDDDKPIFRANWPSPDQMKKFFPNKKVSTNLLKSKVEEMQEIKNKIFLQELCKIEANDTESEKEIVEAKMILDRNYSLDSYFLETVISSAFLLNLSNEEIHELTTAIDPPEQPLDEQQRDLCWVNGVAIEYFRSKLQYEGKPEILEKFMYDKKHQGEAYPISSSEYNKRTVVFTPTFQGDWFKEFLNESDEEKPNLSEFPVEWIEKCHKLVRRDMDAIIEVKKITLEDLKEVLNMHKLILSYYDNLAYFNELLKIEIIRRTIKIEDKESVLFGNISEDIFSEEQSNVLKPCDMPKPSSSKIEEEDESSKKISSKIVSEIKKKPVAVKIEPTKQIEPINQNPPTQIEIEMIKLKELPVEAVIWLRLNPMLATKAMCHLNPDLKPSLVGNNVIELKWIKNPRDAKILEKPIEDRIVTIDKKPCAVMDITKMFTIELYDPLVLDLKRVMRCTVHVLPPKQHTRRFALERIELGRNFLVKYLTKVDAQKRKIFLKFENGEETSVPFDLKRNTT</sequence>